<accession>A0A4Y9ZW83</accession>
<dbReference type="Proteomes" id="UP000298061">
    <property type="component" value="Unassembled WGS sequence"/>
</dbReference>
<name>A0A4Y9ZW83_9AGAM</name>
<organism evidence="2 3">
    <name type="scientific">Hericium alpestre</name>
    <dbReference type="NCBI Taxonomy" id="135208"/>
    <lineage>
        <taxon>Eukaryota</taxon>
        <taxon>Fungi</taxon>
        <taxon>Dikarya</taxon>
        <taxon>Basidiomycota</taxon>
        <taxon>Agaricomycotina</taxon>
        <taxon>Agaricomycetes</taxon>
        <taxon>Russulales</taxon>
        <taxon>Hericiaceae</taxon>
        <taxon>Hericium</taxon>
    </lineage>
</organism>
<evidence type="ECO:0000256" key="1">
    <source>
        <dbReference type="SAM" id="MobiDB-lite"/>
    </source>
</evidence>
<dbReference type="EMBL" id="SFCI01000833">
    <property type="protein sequence ID" value="TFY77748.1"/>
    <property type="molecule type" value="Genomic_DNA"/>
</dbReference>
<gene>
    <name evidence="2" type="ORF">EWM64_g6265</name>
</gene>
<sequence>MGPPSPGKRGKCRPDSPVAQLKDRSGRTVLGKARCTRTFDSQHGRDSHFCDFERF</sequence>
<keyword evidence="3" id="KW-1185">Reference proteome</keyword>
<feature type="region of interest" description="Disordered" evidence="1">
    <location>
        <begin position="1"/>
        <end position="26"/>
    </location>
</feature>
<proteinExistence type="predicted"/>
<evidence type="ECO:0000313" key="2">
    <source>
        <dbReference type="EMBL" id="TFY77748.1"/>
    </source>
</evidence>
<reference evidence="2 3" key="1">
    <citation type="submission" date="2019-02" db="EMBL/GenBank/DDBJ databases">
        <title>Genome sequencing of the rare red list fungi Hericium alpestre (H. flagellum).</title>
        <authorList>
            <person name="Buettner E."/>
            <person name="Kellner H."/>
        </authorList>
    </citation>
    <scope>NUCLEOTIDE SEQUENCE [LARGE SCALE GENOMIC DNA]</scope>
    <source>
        <strain evidence="2 3">DSM 108284</strain>
    </source>
</reference>
<evidence type="ECO:0000313" key="3">
    <source>
        <dbReference type="Proteomes" id="UP000298061"/>
    </source>
</evidence>
<dbReference type="AlphaFoldDB" id="A0A4Y9ZW83"/>
<comment type="caution">
    <text evidence="2">The sequence shown here is derived from an EMBL/GenBank/DDBJ whole genome shotgun (WGS) entry which is preliminary data.</text>
</comment>
<protein>
    <submittedName>
        <fullName evidence="2">Uncharacterized protein</fullName>
    </submittedName>
</protein>